<evidence type="ECO:0008006" key="5">
    <source>
        <dbReference type="Google" id="ProtNLM"/>
    </source>
</evidence>
<comment type="caution">
    <text evidence="3">The sequence shown here is derived from an EMBL/GenBank/DDBJ whole genome shotgun (WGS) entry which is preliminary data.</text>
</comment>
<reference evidence="3 4" key="1">
    <citation type="submission" date="2016-10" db="EMBL/GenBank/DDBJ databases">
        <title>Draft genome sequences of four alkaliphilic bacteria belonging to the Anaerobacillus genus.</title>
        <authorList>
            <person name="Bassil N.M."/>
            <person name="Lloyd J.R."/>
        </authorList>
    </citation>
    <scope>NUCLEOTIDE SEQUENCE [LARGE SCALE GENOMIC DNA]</scope>
    <source>
        <strain evidence="3 4">DSM 18345</strain>
    </source>
</reference>
<sequence length="159" mass="17872">MKYLIVLLFMLTMIVAGCTSNEPTNNEEDTTNDTEIIDEQENGEEDNADANDPSENGDTTDNGKDEEVNEEKGSDPSENESNIEENDRLLTDDEAVIKVKEHLQIFFDDEVRIVIDREEDGKFIIQVFDVVPGDNGVGHSSTRGWYSVDRKTGKVDQII</sequence>
<keyword evidence="2" id="KW-0732">Signal</keyword>
<evidence type="ECO:0000256" key="1">
    <source>
        <dbReference type="SAM" id="MobiDB-lite"/>
    </source>
</evidence>
<feature type="compositionally biased region" description="Acidic residues" evidence="1">
    <location>
        <begin position="25"/>
        <end position="49"/>
    </location>
</feature>
<feature type="chain" id="PRO_5038981666" description="PepSY domain-containing protein" evidence="2">
    <location>
        <begin position="19"/>
        <end position="159"/>
    </location>
</feature>
<feature type="compositionally biased region" description="Basic and acidic residues" evidence="1">
    <location>
        <begin position="61"/>
        <end position="75"/>
    </location>
</feature>
<organism evidence="3 4">
    <name type="scientific">Anaerobacillus alkalilacustris</name>
    <dbReference type="NCBI Taxonomy" id="393763"/>
    <lineage>
        <taxon>Bacteria</taxon>
        <taxon>Bacillati</taxon>
        <taxon>Bacillota</taxon>
        <taxon>Bacilli</taxon>
        <taxon>Bacillales</taxon>
        <taxon>Bacillaceae</taxon>
        <taxon>Anaerobacillus</taxon>
    </lineage>
</organism>
<feature type="region of interest" description="Disordered" evidence="1">
    <location>
        <begin position="20"/>
        <end position="90"/>
    </location>
</feature>
<dbReference type="RefSeq" id="WP_071310392.1">
    <property type="nucleotide sequence ID" value="NZ_MLQR01000036.1"/>
</dbReference>
<dbReference type="AlphaFoldDB" id="A0A1S2LI05"/>
<evidence type="ECO:0000256" key="2">
    <source>
        <dbReference type="SAM" id="SignalP"/>
    </source>
</evidence>
<evidence type="ECO:0000313" key="3">
    <source>
        <dbReference type="EMBL" id="OIJ11713.1"/>
    </source>
</evidence>
<proteinExistence type="predicted"/>
<dbReference type="Proteomes" id="UP000179524">
    <property type="component" value="Unassembled WGS sequence"/>
</dbReference>
<dbReference type="EMBL" id="MLQR01000036">
    <property type="protein sequence ID" value="OIJ11713.1"/>
    <property type="molecule type" value="Genomic_DNA"/>
</dbReference>
<evidence type="ECO:0000313" key="4">
    <source>
        <dbReference type="Proteomes" id="UP000179524"/>
    </source>
</evidence>
<accession>A0A1S2LI05</accession>
<dbReference type="OrthoDB" id="574706at2"/>
<keyword evidence="4" id="KW-1185">Reference proteome</keyword>
<gene>
    <name evidence="3" type="ORF">BKP37_14810</name>
</gene>
<protein>
    <recommendedName>
        <fullName evidence="5">PepSY domain-containing protein</fullName>
    </recommendedName>
</protein>
<dbReference type="PROSITE" id="PS51257">
    <property type="entry name" value="PROKAR_LIPOPROTEIN"/>
    <property type="match status" value="1"/>
</dbReference>
<feature type="signal peptide" evidence="2">
    <location>
        <begin position="1"/>
        <end position="18"/>
    </location>
</feature>
<name>A0A1S2LI05_9BACI</name>